<reference evidence="6 7" key="1">
    <citation type="journal article" date="2017" name="Biotechnol. Biofuels">
        <title>Differential beta-glucosidase expression as a function of carbon source availability in Talaromyces amestolkiae: a genomic and proteomic approach.</title>
        <authorList>
            <person name="de Eugenio L.I."/>
            <person name="Mendez-Liter J.A."/>
            <person name="Nieto-Dominguez M."/>
            <person name="Alonso L."/>
            <person name="Gil-Munoz J."/>
            <person name="Barriuso J."/>
            <person name="Prieto A."/>
            <person name="Martinez M.J."/>
        </authorList>
    </citation>
    <scope>NUCLEOTIDE SEQUENCE [LARGE SCALE GENOMIC DNA]</scope>
    <source>
        <strain evidence="6 7">CIB</strain>
    </source>
</reference>
<evidence type="ECO:0000256" key="2">
    <source>
        <dbReference type="ARBA" id="ARBA00022692"/>
    </source>
</evidence>
<dbReference type="GO" id="GO:0046873">
    <property type="term" value="F:metal ion transmembrane transporter activity"/>
    <property type="evidence" value="ECO:0007669"/>
    <property type="project" value="InterPro"/>
</dbReference>
<dbReference type="STRING" id="1196081.A0A364KMD5"/>
<dbReference type="RefSeq" id="XP_040729222.1">
    <property type="nucleotide sequence ID" value="XM_040879836.1"/>
</dbReference>
<protein>
    <submittedName>
        <fullName evidence="6">Uncharacterized protein</fullName>
    </submittedName>
</protein>
<comment type="subcellular location">
    <subcellularLocation>
        <location evidence="1">Membrane</location>
        <topology evidence="1">Multi-pass membrane protein</topology>
    </subcellularLocation>
</comment>
<evidence type="ECO:0000256" key="4">
    <source>
        <dbReference type="ARBA" id="ARBA00023136"/>
    </source>
</evidence>
<dbReference type="InterPro" id="IPR045863">
    <property type="entry name" value="CorA_TM1_TM2"/>
</dbReference>
<evidence type="ECO:0000256" key="3">
    <source>
        <dbReference type="ARBA" id="ARBA00022989"/>
    </source>
</evidence>
<dbReference type="Gene3D" id="1.20.58.340">
    <property type="entry name" value="Magnesium transport protein CorA, transmembrane region"/>
    <property type="match status" value="1"/>
</dbReference>
<dbReference type="InterPro" id="IPR002523">
    <property type="entry name" value="MgTranspt_CorA/ZnTranspt_ZntB"/>
</dbReference>
<dbReference type="OrthoDB" id="3231000at2759"/>
<evidence type="ECO:0000313" key="6">
    <source>
        <dbReference type="EMBL" id="RAO64705.1"/>
    </source>
</evidence>
<dbReference type="Proteomes" id="UP000249363">
    <property type="component" value="Unassembled WGS sequence"/>
</dbReference>
<name>A0A364KMD5_TALAM</name>
<dbReference type="AlphaFoldDB" id="A0A364KMD5"/>
<proteinExistence type="predicted"/>
<organism evidence="6 7">
    <name type="scientific">Talaromyces amestolkiae</name>
    <dbReference type="NCBI Taxonomy" id="1196081"/>
    <lineage>
        <taxon>Eukaryota</taxon>
        <taxon>Fungi</taxon>
        <taxon>Dikarya</taxon>
        <taxon>Ascomycota</taxon>
        <taxon>Pezizomycotina</taxon>
        <taxon>Eurotiomycetes</taxon>
        <taxon>Eurotiomycetidae</taxon>
        <taxon>Eurotiales</taxon>
        <taxon>Trichocomaceae</taxon>
        <taxon>Talaromyces</taxon>
        <taxon>Talaromyces sect. Talaromyces</taxon>
    </lineage>
</organism>
<accession>A0A364KMD5</accession>
<feature type="compositionally biased region" description="Acidic residues" evidence="5">
    <location>
        <begin position="535"/>
        <end position="555"/>
    </location>
</feature>
<keyword evidence="7" id="KW-1185">Reference proteome</keyword>
<dbReference type="GO" id="GO:0016020">
    <property type="term" value="C:membrane"/>
    <property type="evidence" value="ECO:0007669"/>
    <property type="project" value="UniProtKB-SubCell"/>
</dbReference>
<dbReference type="Pfam" id="PF01544">
    <property type="entry name" value="CorA"/>
    <property type="match status" value="1"/>
</dbReference>
<evidence type="ECO:0000256" key="1">
    <source>
        <dbReference type="ARBA" id="ARBA00004141"/>
    </source>
</evidence>
<dbReference type="GeneID" id="63789934"/>
<dbReference type="SUPFAM" id="SSF144083">
    <property type="entry name" value="Magnesium transport protein CorA, transmembrane region"/>
    <property type="match status" value="1"/>
</dbReference>
<dbReference type="EMBL" id="MIKG01000001">
    <property type="protein sequence ID" value="RAO64705.1"/>
    <property type="molecule type" value="Genomic_DNA"/>
</dbReference>
<keyword evidence="3" id="KW-1133">Transmembrane helix</keyword>
<sequence length="564" mass="64072">MGSSYSDYVTTISRQRPSLKKLSDFLRHQPRSACNSLISYVEIETTGGAGPPQEISTSKLVARITSGLKKSMVLVVEDIHADDIESLGSCLDIDPLFFCGHIASSYGDIEKDPLPPLLSLPPSRLVSGAFINIHHQKVLDLGDEVTLGHVPYDLVLLANVTRSVRRLPALSSRSIGILRACTSLIKIDLPGGHWISLILIDPTSDIVVHPTRTAPRRLVGPKLPQIPRRIAIETISQTPTYVQYQATDTASQKFQATNSREELLRFFHTSPPGWRMGNHSILCLTYYPIQTIIQEWIVYALLMGRYVKYYEYSSQTAHSRLERFEKDDILDLHRWRRRSLQSLHKLDILKRFLDHWVLKEENLDQDLLQAANTTTREGLVTWNLLKGDINYLEEQIMQHARSLEALNPIITALVQLVDSKRAILQAEDTRRLTYIAIVFIPMSFITGIFSMSEPYGPGSDRFWIYWVPATYRVMTHADEDLLDRIKRSRECLSACLVEAILDPDDDGDVREFWFGQYTNGFRQFVPRVNSVSVDGFDDDDDDDGSVDSLEPEMLDDGFDNVFND</sequence>
<keyword evidence="2" id="KW-0812">Transmembrane</keyword>
<feature type="region of interest" description="Disordered" evidence="5">
    <location>
        <begin position="533"/>
        <end position="555"/>
    </location>
</feature>
<evidence type="ECO:0000256" key="5">
    <source>
        <dbReference type="SAM" id="MobiDB-lite"/>
    </source>
</evidence>
<comment type="caution">
    <text evidence="6">The sequence shown here is derived from an EMBL/GenBank/DDBJ whole genome shotgun (WGS) entry which is preliminary data.</text>
</comment>
<evidence type="ECO:0000313" key="7">
    <source>
        <dbReference type="Proteomes" id="UP000249363"/>
    </source>
</evidence>
<keyword evidence="4" id="KW-0472">Membrane</keyword>
<gene>
    <name evidence="6" type="ORF">BHQ10_000717</name>
</gene>